<evidence type="ECO:0000313" key="2">
    <source>
        <dbReference type="EMBL" id="VFU46620.1"/>
    </source>
</evidence>
<dbReference type="InterPro" id="IPR016024">
    <property type="entry name" value="ARM-type_fold"/>
</dbReference>
<sequence length="157" mass="17649">MEDLRNVNLSKFVSEAVTSICDAKLRTSDIQVAVQICSLLHQRYKDFSPSLVQGLLKVFFPGKSGEDLDVDKNSKAMKKRSTLKLLLELYFVGVTEDSSIFINIIKDLTSTENLKDRDNTQTNLTLLASFARQGRVFLGLPLSGQETQEEESLLYIL</sequence>
<dbReference type="GO" id="GO:0000184">
    <property type="term" value="P:nuclear-transcribed mRNA catabolic process, nonsense-mediated decay"/>
    <property type="evidence" value="ECO:0007669"/>
    <property type="project" value="InterPro"/>
</dbReference>
<accession>A0A6N2LYP8</accession>
<feature type="domain" description="MIF4G" evidence="1">
    <location>
        <begin position="23"/>
        <end position="133"/>
    </location>
</feature>
<dbReference type="GO" id="GO:0005737">
    <property type="term" value="C:cytoplasm"/>
    <property type="evidence" value="ECO:0007669"/>
    <property type="project" value="TreeGrafter"/>
</dbReference>
<dbReference type="InterPro" id="IPR039762">
    <property type="entry name" value="Nmd2/UPF2"/>
</dbReference>
<dbReference type="AlphaFoldDB" id="A0A6N2LYP8"/>
<dbReference type="PANTHER" id="PTHR12839">
    <property type="entry name" value="NONSENSE-MEDIATED MRNA DECAY PROTEIN 2 UP-FRAMESHIFT SUPPRESSOR 2"/>
    <property type="match status" value="1"/>
</dbReference>
<dbReference type="GO" id="GO:0003723">
    <property type="term" value="F:RNA binding"/>
    <property type="evidence" value="ECO:0007669"/>
    <property type="project" value="InterPro"/>
</dbReference>
<organism evidence="2">
    <name type="scientific">Salix viminalis</name>
    <name type="common">Common osier</name>
    <name type="synonym">Basket willow</name>
    <dbReference type="NCBI Taxonomy" id="40686"/>
    <lineage>
        <taxon>Eukaryota</taxon>
        <taxon>Viridiplantae</taxon>
        <taxon>Streptophyta</taxon>
        <taxon>Embryophyta</taxon>
        <taxon>Tracheophyta</taxon>
        <taxon>Spermatophyta</taxon>
        <taxon>Magnoliopsida</taxon>
        <taxon>eudicotyledons</taxon>
        <taxon>Gunneridae</taxon>
        <taxon>Pentapetalae</taxon>
        <taxon>rosids</taxon>
        <taxon>fabids</taxon>
        <taxon>Malpighiales</taxon>
        <taxon>Salicaceae</taxon>
        <taxon>Saliceae</taxon>
        <taxon>Salix</taxon>
    </lineage>
</organism>
<protein>
    <recommendedName>
        <fullName evidence="1">MIF4G domain-containing protein</fullName>
    </recommendedName>
</protein>
<reference evidence="2" key="1">
    <citation type="submission" date="2019-03" db="EMBL/GenBank/DDBJ databases">
        <authorList>
            <person name="Mank J."/>
            <person name="Almeida P."/>
        </authorList>
    </citation>
    <scope>NUCLEOTIDE SEQUENCE</scope>
    <source>
        <strain evidence="2">78183</strain>
    </source>
</reference>
<dbReference type="GO" id="GO:0035145">
    <property type="term" value="C:exon-exon junction complex"/>
    <property type="evidence" value="ECO:0007669"/>
    <property type="project" value="TreeGrafter"/>
</dbReference>
<dbReference type="Pfam" id="PF02854">
    <property type="entry name" value="MIF4G"/>
    <property type="match status" value="1"/>
</dbReference>
<dbReference type="Gene3D" id="1.25.40.180">
    <property type="match status" value="1"/>
</dbReference>
<name>A0A6N2LYP8_SALVM</name>
<evidence type="ECO:0000259" key="1">
    <source>
        <dbReference type="Pfam" id="PF02854"/>
    </source>
</evidence>
<dbReference type="PANTHER" id="PTHR12839:SF7">
    <property type="entry name" value="REGULATOR OF NONSENSE TRANSCRIPTS 2"/>
    <property type="match status" value="1"/>
</dbReference>
<dbReference type="InterPro" id="IPR003890">
    <property type="entry name" value="MIF4G-like_typ-3"/>
</dbReference>
<proteinExistence type="predicted"/>
<gene>
    <name evidence="2" type="ORF">SVIM_LOCUS296556</name>
</gene>
<dbReference type="EMBL" id="CAADRP010001649">
    <property type="protein sequence ID" value="VFU46620.1"/>
    <property type="molecule type" value="Genomic_DNA"/>
</dbReference>
<dbReference type="SUPFAM" id="SSF48371">
    <property type="entry name" value="ARM repeat"/>
    <property type="match status" value="1"/>
</dbReference>